<dbReference type="GO" id="GO:0016829">
    <property type="term" value="F:lyase activity"/>
    <property type="evidence" value="ECO:0007669"/>
    <property type="project" value="UniProtKB-KW"/>
</dbReference>
<dbReference type="EMBL" id="CP053746">
    <property type="protein sequence ID" value="QKF52688.1"/>
    <property type="molecule type" value="Genomic_DNA"/>
</dbReference>
<dbReference type="InterPro" id="IPR001303">
    <property type="entry name" value="Aldolase_II/adducin_N"/>
</dbReference>
<name>A0A6M8MV34_9PSED</name>
<dbReference type="RefSeq" id="WP_172611938.1">
    <property type="nucleotide sequence ID" value="NZ_CP053746.1"/>
</dbReference>
<dbReference type="GO" id="GO:0005856">
    <property type="term" value="C:cytoskeleton"/>
    <property type="evidence" value="ECO:0007669"/>
    <property type="project" value="TreeGrafter"/>
</dbReference>
<dbReference type="InterPro" id="IPR036409">
    <property type="entry name" value="Aldolase_II/adducin_N_sf"/>
</dbReference>
<evidence type="ECO:0000256" key="1">
    <source>
        <dbReference type="ARBA" id="ARBA00037961"/>
    </source>
</evidence>
<dbReference type="Pfam" id="PF00596">
    <property type="entry name" value="Aldolase_II"/>
    <property type="match status" value="1"/>
</dbReference>
<keyword evidence="4" id="KW-1185">Reference proteome</keyword>
<dbReference type="GO" id="GO:0005996">
    <property type="term" value="P:monosaccharide metabolic process"/>
    <property type="evidence" value="ECO:0007669"/>
    <property type="project" value="UniProtKB-ARBA"/>
</dbReference>
<keyword evidence="3" id="KW-0456">Lyase</keyword>
<evidence type="ECO:0000259" key="2">
    <source>
        <dbReference type="SMART" id="SM01007"/>
    </source>
</evidence>
<dbReference type="EC" id="4.1.-.-" evidence="3"/>
<dbReference type="Proteomes" id="UP000501989">
    <property type="component" value="Chromosome"/>
</dbReference>
<dbReference type="PANTHER" id="PTHR10672">
    <property type="entry name" value="ADDUCIN"/>
    <property type="match status" value="1"/>
</dbReference>
<protein>
    <submittedName>
        <fullName evidence="3">Decarboxylase NovR</fullName>
        <ecNumber evidence="3">4.1.-.-</ecNumber>
    </submittedName>
</protein>
<dbReference type="SMART" id="SM01007">
    <property type="entry name" value="Aldolase_II"/>
    <property type="match status" value="1"/>
</dbReference>
<gene>
    <name evidence="3" type="ORF">FX982_03677</name>
</gene>
<reference evidence="4" key="1">
    <citation type="submission" date="2019-12" db="EMBL/GenBank/DDBJ databases">
        <title>Endophytic bacteria associated with Panax ginseng seedlings.</title>
        <authorList>
            <person name="Park J.M."/>
            <person name="Shin R."/>
            <person name="Jo S.H."/>
        </authorList>
    </citation>
    <scope>NUCLEOTIDE SEQUENCE [LARGE SCALE GENOMIC DNA]</scope>
    <source>
        <strain evidence="4">PgKB30</strain>
    </source>
</reference>
<organism evidence="3 4">
    <name type="scientific">Pseudomonas graminis</name>
    <dbReference type="NCBI Taxonomy" id="158627"/>
    <lineage>
        <taxon>Bacteria</taxon>
        <taxon>Pseudomonadati</taxon>
        <taxon>Pseudomonadota</taxon>
        <taxon>Gammaproteobacteria</taxon>
        <taxon>Pseudomonadales</taxon>
        <taxon>Pseudomonadaceae</taxon>
        <taxon>Pseudomonas</taxon>
    </lineage>
</organism>
<evidence type="ECO:0000313" key="4">
    <source>
        <dbReference type="Proteomes" id="UP000501989"/>
    </source>
</evidence>
<dbReference type="InterPro" id="IPR051017">
    <property type="entry name" value="Aldolase-II_Adducin_sf"/>
</dbReference>
<dbReference type="PANTHER" id="PTHR10672:SF21">
    <property type="entry name" value="CLASS II ALDOLASE_ADDUCIN N-TERMINAL DOMAIN-CONTAINING PROTEIN"/>
    <property type="match status" value="1"/>
</dbReference>
<dbReference type="AlphaFoldDB" id="A0A6M8MV34"/>
<feature type="domain" description="Class II aldolase/adducin N-terminal" evidence="2">
    <location>
        <begin position="16"/>
        <end position="197"/>
    </location>
</feature>
<sequence>MALTVEEQAVEKQARIDLAATFRIIAHLGMHEAVANHFSAAVSADGKKFLINPKWKHFSRIRASDLLLLDADDPANAGHPDVDSTAWSIHGQIHQRLPQARAVLHLHPVYTTAVACLADPHVPPIDQNTARYFNRVAVDRMYGGMADTEAEGERLAGLLDGKSRLLMGNHGVMVIAPNIGEAFDDVWTLERACQILVTAWSTGQPLRVLADDVAEKTAKGWEGITDFSRRHFEEMKEMMIAADPSMLD</sequence>
<accession>A0A6M8MV34</accession>
<comment type="similarity">
    <text evidence="1">Belongs to the aldolase class II family.</text>
</comment>
<dbReference type="Gene3D" id="3.40.225.10">
    <property type="entry name" value="Class II aldolase/adducin N-terminal domain"/>
    <property type="match status" value="1"/>
</dbReference>
<dbReference type="GO" id="GO:0051015">
    <property type="term" value="F:actin filament binding"/>
    <property type="evidence" value="ECO:0007669"/>
    <property type="project" value="TreeGrafter"/>
</dbReference>
<dbReference type="NCBIfam" id="NF005689">
    <property type="entry name" value="PRK07490.1"/>
    <property type="match status" value="1"/>
</dbReference>
<dbReference type="KEGG" id="pgg:FX982_03677"/>
<proteinExistence type="inferred from homology"/>
<dbReference type="SUPFAM" id="SSF53639">
    <property type="entry name" value="AraD/HMP-PK domain-like"/>
    <property type="match status" value="1"/>
</dbReference>
<evidence type="ECO:0000313" key="3">
    <source>
        <dbReference type="EMBL" id="QKF52688.1"/>
    </source>
</evidence>